<dbReference type="EMBL" id="CM042889">
    <property type="protein sequence ID" value="KAI4319726.1"/>
    <property type="molecule type" value="Genomic_DNA"/>
</dbReference>
<sequence>MKYAFGFYCEAECNRPGSSYLLSVIFIPISQDLLHMFMPVVVWSANMNNLVTVDAVLKFTDEGDLILEDSNKNSTVWSAGTSGKSVVSINLTDTGNLVLFDKNNVVVWQSFDHPTDTLLRGQKLMLGKKLVPRVSTIKWTEKIQLSLALTAHGLYAVAGTKPPLSYYSFPSELSDDSYAAWENDTFYLYSGKEKRVIKSYSVNVL</sequence>
<reference evidence="2" key="1">
    <citation type="journal article" date="2023" name="Front. Plant Sci.">
        <title>Chromosomal-level genome assembly of Melastoma candidum provides insights into trichome evolution.</title>
        <authorList>
            <person name="Zhong Y."/>
            <person name="Wu W."/>
            <person name="Sun C."/>
            <person name="Zou P."/>
            <person name="Liu Y."/>
            <person name="Dai S."/>
            <person name="Zhou R."/>
        </authorList>
    </citation>
    <scope>NUCLEOTIDE SEQUENCE [LARGE SCALE GENOMIC DNA]</scope>
</reference>
<dbReference type="Proteomes" id="UP001057402">
    <property type="component" value="Chromosome 10"/>
</dbReference>
<keyword evidence="2" id="KW-1185">Reference proteome</keyword>
<organism evidence="1 2">
    <name type="scientific">Melastoma candidum</name>
    <dbReference type="NCBI Taxonomy" id="119954"/>
    <lineage>
        <taxon>Eukaryota</taxon>
        <taxon>Viridiplantae</taxon>
        <taxon>Streptophyta</taxon>
        <taxon>Embryophyta</taxon>
        <taxon>Tracheophyta</taxon>
        <taxon>Spermatophyta</taxon>
        <taxon>Magnoliopsida</taxon>
        <taxon>eudicotyledons</taxon>
        <taxon>Gunneridae</taxon>
        <taxon>Pentapetalae</taxon>
        <taxon>rosids</taxon>
        <taxon>malvids</taxon>
        <taxon>Myrtales</taxon>
        <taxon>Melastomataceae</taxon>
        <taxon>Melastomatoideae</taxon>
        <taxon>Melastomateae</taxon>
        <taxon>Melastoma</taxon>
    </lineage>
</organism>
<evidence type="ECO:0000313" key="1">
    <source>
        <dbReference type="EMBL" id="KAI4319726.1"/>
    </source>
</evidence>
<evidence type="ECO:0000313" key="2">
    <source>
        <dbReference type="Proteomes" id="UP001057402"/>
    </source>
</evidence>
<comment type="caution">
    <text evidence="1">The sequence shown here is derived from an EMBL/GenBank/DDBJ whole genome shotgun (WGS) entry which is preliminary data.</text>
</comment>
<gene>
    <name evidence="1" type="ORF">MLD38_033293</name>
</gene>
<accession>A0ACB9MA03</accession>
<protein>
    <submittedName>
        <fullName evidence="1">Uncharacterized protein</fullName>
    </submittedName>
</protein>
<name>A0ACB9MA03_9MYRT</name>
<proteinExistence type="predicted"/>